<dbReference type="AlphaFoldDB" id="A0A5R8MCG5"/>
<sequence length="245" mass="28624">MKLLDIPFNDRRRRYLVVHPDGLPDRLALSSTTTTQAFEAVGSSRFYVSQDRRILAKVVPDKFARRQAPFKWLLRDYLEKRWLAQSDARKEYLSLQVLRRAGLATPRCHGWGVSLNPGNRNGSLLLMEHLQNARPGGEVFDALDEPGRLRFLERFCQEVARLARAGYVHRDLHYNNLLIDEHDEILWIDAHVRRLPTKSADQWPALKRSLTVNKLRGEAYRNRVERRLGVLWHHDHQHDSTLIGR</sequence>
<dbReference type="SUPFAM" id="SSF56112">
    <property type="entry name" value="Protein kinase-like (PK-like)"/>
    <property type="match status" value="1"/>
</dbReference>
<dbReference type="RefSeq" id="WP_138182594.1">
    <property type="nucleotide sequence ID" value="NZ_VBUI01000030.1"/>
</dbReference>
<dbReference type="InterPro" id="IPR011009">
    <property type="entry name" value="Kinase-like_dom_sf"/>
</dbReference>
<gene>
    <name evidence="1" type="ORF">FEI13_16420</name>
</gene>
<evidence type="ECO:0008006" key="3">
    <source>
        <dbReference type="Google" id="ProtNLM"/>
    </source>
</evidence>
<keyword evidence="2" id="KW-1185">Reference proteome</keyword>
<comment type="caution">
    <text evidence="1">The sequence shown here is derived from an EMBL/GenBank/DDBJ whole genome shotgun (WGS) entry which is preliminary data.</text>
</comment>
<reference evidence="1 2" key="1">
    <citation type="journal article" date="2007" name="Int. J. Syst. Evol. Microbiol.">
        <title>Halomonas saccharevitans sp. nov., Halomonas arcis sp. nov. and Halomonas subterranea sp. nov., halophilic bacteria isolated from hypersaline environments of China.</title>
        <authorList>
            <person name="Xu X.W."/>
            <person name="Wu Y.H."/>
            <person name="Zhou Z."/>
            <person name="Wang C.S."/>
            <person name="Zhou Y.G."/>
            <person name="Zhang H.B."/>
            <person name="Wang Y."/>
            <person name="Wu M."/>
        </authorList>
    </citation>
    <scope>NUCLEOTIDE SEQUENCE [LARGE SCALE GENOMIC DNA]</scope>
    <source>
        <strain evidence="1 2">TBZ3</strain>
    </source>
</reference>
<accession>A0A5R8MCG5</accession>
<dbReference type="Proteomes" id="UP000306973">
    <property type="component" value="Unassembled WGS sequence"/>
</dbReference>
<dbReference type="EMBL" id="VBUI01000030">
    <property type="protein sequence ID" value="TLF47258.1"/>
    <property type="molecule type" value="Genomic_DNA"/>
</dbReference>
<name>A0A5R8MCG5_9GAMM</name>
<dbReference type="Gene3D" id="1.10.510.10">
    <property type="entry name" value="Transferase(Phosphotransferase) domain 1"/>
    <property type="match status" value="1"/>
</dbReference>
<dbReference type="OrthoDB" id="5584901at2"/>
<evidence type="ECO:0000313" key="2">
    <source>
        <dbReference type="Proteomes" id="UP000306973"/>
    </source>
</evidence>
<dbReference type="Pfam" id="PF06293">
    <property type="entry name" value="Kdo"/>
    <property type="match status" value="1"/>
</dbReference>
<evidence type="ECO:0000313" key="1">
    <source>
        <dbReference type="EMBL" id="TLF47258.1"/>
    </source>
</evidence>
<protein>
    <recommendedName>
        <fullName evidence="3">Lipopolysaccharide kinase (Kdo/WaaP) family protein</fullName>
    </recommendedName>
</protein>
<proteinExistence type="predicted"/>
<organism evidence="1 2">
    <name type="scientific">Halomonas urmiana</name>
    <dbReference type="NCBI Taxonomy" id="490901"/>
    <lineage>
        <taxon>Bacteria</taxon>
        <taxon>Pseudomonadati</taxon>
        <taxon>Pseudomonadota</taxon>
        <taxon>Gammaproteobacteria</taxon>
        <taxon>Oceanospirillales</taxon>
        <taxon>Halomonadaceae</taxon>
        <taxon>Halomonas</taxon>
    </lineage>
</organism>